<feature type="domain" description="Soluble ligand binding" evidence="3">
    <location>
        <begin position="103"/>
        <end position="146"/>
    </location>
</feature>
<dbReference type="KEGG" id="pfer:IRI77_19935"/>
<evidence type="ECO:0000259" key="2">
    <source>
        <dbReference type="Pfam" id="PF02563"/>
    </source>
</evidence>
<dbReference type="PANTHER" id="PTHR33619">
    <property type="entry name" value="POLYSACCHARIDE EXPORT PROTEIN GFCE-RELATED"/>
    <property type="match status" value="1"/>
</dbReference>
<proteinExistence type="predicted"/>
<name>A0A7S7NK40_PALFE</name>
<dbReference type="InterPro" id="IPR019554">
    <property type="entry name" value="Soluble_ligand-bd"/>
</dbReference>
<dbReference type="Pfam" id="PF10531">
    <property type="entry name" value="SLBB"/>
    <property type="match status" value="1"/>
</dbReference>
<dbReference type="Proteomes" id="UP000593892">
    <property type="component" value="Chromosome"/>
</dbReference>
<dbReference type="PANTHER" id="PTHR33619:SF3">
    <property type="entry name" value="POLYSACCHARIDE EXPORT PROTEIN GFCE-RELATED"/>
    <property type="match status" value="1"/>
</dbReference>
<dbReference type="Pfam" id="PF02563">
    <property type="entry name" value="Poly_export"/>
    <property type="match status" value="1"/>
</dbReference>
<keyword evidence="1" id="KW-0732">Signal</keyword>
<evidence type="ECO:0000313" key="4">
    <source>
        <dbReference type="EMBL" id="QOY85108.1"/>
    </source>
</evidence>
<gene>
    <name evidence="4" type="ORF">IRI77_19935</name>
</gene>
<organism evidence="4 5">
    <name type="scientific">Paludibaculum fermentans</name>
    <dbReference type="NCBI Taxonomy" id="1473598"/>
    <lineage>
        <taxon>Bacteria</taxon>
        <taxon>Pseudomonadati</taxon>
        <taxon>Acidobacteriota</taxon>
        <taxon>Terriglobia</taxon>
        <taxon>Bryobacterales</taxon>
        <taxon>Bryobacteraceae</taxon>
        <taxon>Paludibaculum</taxon>
    </lineage>
</organism>
<accession>A0A7S7NK40</accession>
<feature type="domain" description="Polysaccharide export protein N-terminal" evidence="2">
    <location>
        <begin position="22"/>
        <end position="95"/>
    </location>
</feature>
<evidence type="ECO:0000313" key="5">
    <source>
        <dbReference type="Proteomes" id="UP000593892"/>
    </source>
</evidence>
<protein>
    <submittedName>
        <fullName evidence="4">Polysaccharide biosynthesis/export family protein</fullName>
    </submittedName>
</protein>
<sequence length="310" mass="33919">MRVILLLLLSAMLWGQQEIDERSTYVLGPGDQILVRVLDMEEMSKDAFQIDMRGNVNLPMVGRIQAKGMTVEQLEEAISGRLKAYIKQPDVSVTLHEMRSQPVSVLGSVRNPGVHQLQGQKSLLEVLSLAGGLQPEAGYSVRIARRKEWGPIPLPGAKLDETGQYWVAEVGVKEIMEARSPEKNIPVKPQDVVTVPKGQMVYVMGAVKKSGGFVLGEKEKTTVLEALSMAEGCDNFAKRGGAKILRKTDTVDQRLEIALDLGKILEGKQKDVAMEQDDILFVPVSGTKKVMARSAEAAIGIGTGLAIYRR</sequence>
<dbReference type="InterPro" id="IPR049712">
    <property type="entry name" value="Poly_export"/>
</dbReference>
<dbReference type="AlphaFoldDB" id="A0A7S7NK40"/>
<reference evidence="4 5" key="1">
    <citation type="submission" date="2020-10" db="EMBL/GenBank/DDBJ databases">
        <title>Complete genome sequence of Paludibaculum fermentans P105T, a facultatively anaerobic acidobacterium capable of dissimilatory Fe(III) reduction.</title>
        <authorList>
            <person name="Dedysh S.N."/>
            <person name="Beletsky A.V."/>
            <person name="Kulichevskaya I.S."/>
            <person name="Mardanov A.V."/>
            <person name="Ravin N.V."/>
        </authorList>
    </citation>
    <scope>NUCLEOTIDE SEQUENCE [LARGE SCALE GENOMIC DNA]</scope>
    <source>
        <strain evidence="4 5">P105</strain>
    </source>
</reference>
<dbReference type="InterPro" id="IPR003715">
    <property type="entry name" value="Poly_export_N"/>
</dbReference>
<dbReference type="EMBL" id="CP063849">
    <property type="protein sequence ID" value="QOY85108.1"/>
    <property type="molecule type" value="Genomic_DNA"/>
</dbReference>
<evidence type="ECO:0000256" key="1">
    <source>
        <dbReference type="ARBA" id="ARBA00022729"/>
    </source>
</evidence>
<evidence type="ECO:0000259" key="3">
    <source>
        <dbReference type="Pfam" id="PF10531"/>
    </source>
</evidence>
<dbReference type="Gene3D" id="3.10.560.10">
    <property type="entry name" value="Outer membrane lipoprotein wza domain like"/>
    <property type="match status" value="1"/>
</dbReference>
<dbReference type="GO" id="GO:0015159">
    <property type="term" value="F:polysaccharide transmembrane transporter activity"/>
    <property type="evidence" value="ECO:0007669"/>
    <property type="project" value="InterPro"/>
</dbReference>
<dbReference type="Gene3D" id="3.30.1950.10">
    <property type="entry name" value="wza like domain"/>
    <property type="match status" value="1"/>
</dbReference>
<dbReference type="RefSeq" id="WP_194446778.1">
    <property type="nucleotide sequence ID" value="NZ_CP063849.1"/>
</dbReference>
<keyword evidence="5" id="KW-1185">Reference proteome</keyword>